<gene>
    <name evidence="1" type="ORF">CONPUDRAFT_62998</name>
</gene>
<organism evidence="1 2">
    <name type="scientific">Coniophora puteana (strain RWD-64-598)</name>
    <name type="common">Brown rot fungus</name>
    <dbReference type="NCBI Taxonomy" id="741705"/>
    <lineage>
        <taxon>Eukaryota</taxon>
        <taxon>Fungi</taxon>
        <taxon>Dikarya</taxon>
        <taxon>Basidiomycota</taxon>
        <taxon>Agaricomycotina</taxon>
        <taxon>Agaricomycetes</taxon>
        <taxon>Agaricomycetidae</taxon>
        <taxon>Boletales</taxon>
        <taxon>Coniophorineae</taxon>
        <taxon>Coniophoraceae</taxon>
        <taxon>Coniophora</taxon>
    </lineage>
</organism>
<accession>A0A5M3MCS7</accession>
<dbReference type="Proteomes" id="UP000053558">
    <property type="component" value="Unassembled WGS sequence"/>
</dbReference>
<dbReference type="EMBL" id="JH711584">
    <property type="protein sequence ID" value="EIW77039.1"/>
    <property type="molecule type" value="Genomic_DNA"/>
</dbReference>
<dbReference type="GeneID" id="19208270"/>
<dbReference type="KEGG" id="cput:CONPUDRAFT_62998"/>
<name>A0A5M3MCS7_CONPW</name>
<evidence type="ECO:0000313" key="1">
    <source>
        <dbReference type="EMBL" id="EIW77039.1"/>
    </source>
</evidence>
<dbReference type="RefSeq" id="XP_007772409.1">
    <property type="nucleotide sequence ID" value="XM_007774219.1"/>
</dbReference>
<proteinExistence type="predicted"/>
<keyword evidence="2" id="KW-1185">Reference proteome</keyword>
<comment type="caution">
    <text evidence="1">The sequence shown here is derived from an EMBL/GenBank/DDBJ whole genome shotgun (WGS) entry which is preliminary data.</text>
</comment>
<protein>
    <submittedName>
        <fullName evidence="1">Uncharacterized protein</fullName>
    </submittedName>
</protein>
<evidence type="ECO:0000313" key="2">
    <source>
        <dbReference type="Proteomes" id="UP000053558"/>
    </source>
</evidence>
<reference evidence="2" key="1">
    <citation type="journal article" date="2012" name="Science">
        <title>The Paleozoic origin of enzymatic lignin decomposition reconstructed from 31 fungal genomes.</title>
        <authorList>
            <person name="Floudas D."/>
            <person name="Binder M."/>
            <person name="Riley R."/>
            <person name="Barry K."/>
            <person name="Blanchette R.A."/>
            <person name="Henrissat B."/>
            <person name="Martinez A.T."/>
            <person name="Otillar R."/>
            <person name="Spatafora J.W."/>
            <person name="Yadav J.S."/>
            <person name="Aerts A."/>
            <person name="Benoit I."/>
            <person name="Boyd A."/>
            <person name="Carlson A."/>
            <person name="Copeland A."/>
            <person name="Coutinho P.M."/>
            <person name="de Vries R.P."/>
            <person name="Ferreira P."/>
            <person name="Findley K."/>
            <person name="Foster B."/>
            <person name="Gaskell J."/>
            <person name="Glotzer D."/>
            <person name="Gorecki P."/>
            <person name="Heitman J."/>
            <person name="Hesse C."/>
            <person name="Hori C."/>
            <person name="Igarashi K."/>
            <person name="Jurgens J.A."/>
            <person name="Kallen N."/>
            <person name="Kersten P."/>
            <person name="Kohler A."/>
            <person name="Kuees U."/>
            <person name="Kumar T.K.A."/>
            <person name="Kuo A."/>
            <person name="LaButti K."/>
            <person name="Larrondo L.F."/>
            <person name="Lindquist E."/>
            <person name="Ling A."/>
            <person name="Lombard V."/>
            <person name="Lucas S."/>
            <person name="Lundell T."/>
            <person name="Martin R."/>
            <person name="McLaughlin D.J."/>
            <person name="Morgenstern I."/>
            <person name="Morin E."/>
            <person name="Murat C."/>
            <person name="Nagy L.G."/>
            <person name="Nolan M."/>
            <person name="Ohm R.A."/>
            <person name="Patyshakuliyeva A."/>
            <person name="Rokas A."/>
            <person name="Ruiz-Duenas F.J."/>
            <person name="Sabat G."/>
            <person name="Salamov A."/>
            <person name="Samejima M."/>
            <person name="Schmutz J."/>
            <person name="Slot J.C."/>
            <person name="St John F."/>
            <person name="Stenlid J."/>
            <person name="Sun H."/>
            <person name="Sun S."/>
            <person name="Syed K."/>
            <person name="Tsang A."/>
            <person name="Wiebenga A."/>
            <person name="Young D."/>
            <person name="Pisabarro A."/>
            <person name="Eastwood D.C."/>
            <person name="Martin F."/>
            <person name="Cullen D."/>
            <person name="Grigoriev I.V."/>
            <person name="Hibbett D.S."/>
        </authorList>
    </citation>
    <scope>NUCLEOTIDE SEQUENCE [LARGE SCALE GENOMIC DNA]</scope>
    <source>
        <strain evidence="2">RWD-64-598 SS2</strain>
    </source>
</reference>
<sequence length="601" mass="67743">MEAEVKTSFSPFAEACMRAGLVEAMMSIAQADSPLPEDQYVAQCYAMDSLGYLLKSGDQSEKEELLDRLVREGFVAVCLRNMQHDLCLLRQVAVDNLYKLVEESRLEDKLSSSEVAEVIERACMFVLKAPKEPQYSVAQLLNPNTSWQISIFANRQNLPKYEANKSYPRTHGIGEVNAILTAHSLLATSPLRSRKFCLDILKDKPQIIDLLLDCMIIERRPGFPNSQVDTFAGETLVLLFQWPSHVIPGLSDPTYKSFKASDWKAMLQAVSIFMSREDWSERLIEVWMRLQEEDIKRSMKCVSRIISAYNQLEQKLLRTELLFENRGKSRIIVLRLLTTLTHAAESCGITNAQIESFLHVAYQASRKCKSPPDCFTPKDRSLTMENIEEINRNPQREDDPRNYTELPLTVAPENILGPTALIRLLVVLAQRKALAGIQTLRHAPPGLSPSTSLGHIQQITHPSVIRRVITIAQERLKDRMQTGRKWLAKQKGAWQYLCAGTAFASSAELAAALVALDTHTEGTYTTEIRGARRLLVIALGNASQMSLNVRQYERALHFAWGAVSATENIPEEEALDKKITEKNQQRISQATAGLERLHQPQ</sequence>
<dbReference type="OrthoDB" id="2932645at2759"/>
<dbReference type="AlphaFoldDB" id="A0A5M3MCS7"/>